<protein>
    <submittedName>
        <fullName evidence="9">Transmembrane protein 256 homolog</fullName>
    </submittedName>
</protein>
<name>A0A6P7F8D0_DIAVI</name>
<feature type="transmembrane region" description="Helical" evidence="6">
    <location>
        <begin position="114"/>
        <end position="135"/>
    </location>
</feature>
<dbReference type="Pfam" id="PF04241">
    <property type="entry name" value="DUF423"/>
    <property type="match status" value="1"/>
</dbReference>
<sequence length="170" mass="18573">MGFNDMLNYIVYDNPISKSTMSFLSGKNFSTASTPPSVTIITEKTPLWKLAAEHGPFIKIAGVMGASAVALSAYGAHRSYPKDQADELRKIFETANRIHFIHSVAIFGVPMCRYPMVVGGLMVTGTALFSVTLYYHAFTGDKKLSGLAPIGGTLLILGWLSMVIWMNYIL</sequence>
<keyword evidence="5 6" id="KW-0472">Membrane</keyword>
<comment type="subcellular location">
    <subcellularLocation>
        <location evidence="1">Membrane</location>
        <topology evidence="1">Multi-pass membrane protein</topology>
    </subcellularLocation>
</comment>
<dbReference type="RefSeq" id="XP_028129720.1">
    <property type="nucleotide sequence ID" value="XM_028273919.1"/>
</dbReference>
<keyword evidence="3 6" id="KW-0812">Transmembrane</keyword>
<accession>A0A6P7F8D0</accession>
<feature type="transmembrane region" description="Helical" evidence="6">
    <location>
        <begin position="147"/>
        <end position="168"/>
    </location>
</feature>
<dbReference type="AlphaFoldDB" id="A0A6P7F8D0"/>
<organism evidence="9">
    <name type="scientific">Diabrotica virgifera virgifera</name>
    <name type="common">western corn rootworm</name>
    <dbReference type="NCBI Taxonomy" id="50390"/>
    <lineage>
        <taxon>Eukaryota</taxon>
        <taxon>Metazoa</taxon>
        <taxon>Ecdysozoa</taxon>
        <taxon>Arthropoda</taxon>
        <taxon>Hexapoda</taxon>
        <taxon>Insecta</taxon>
        <taxon>Pterygota</taxon>
        <taxon>Neoptera</taxon>
        <taxon>Endopterygota</taxon>
        <taxon>Coleoptera</taxon>
        <taxon>Polyphaga</taxon>
        <taxon>Cucujiformia</taxon>
        <taxon>Chrysomeloidea</taxon>
        <taxon>Chrysomelidae</taxon>
        <taxon>Galerucinae</taxon>
        <taxon>Diabroticina</taxon>
        <taxon>Diabroticites</taxon>
        <taxon>Diabrotica</taxon>
    </lineage>
</organism>
<evidence type="ECO:0000256" key="4">
    <source>
        <dbReference type="ARBA" id="ARBA00022989"/>
    </source>
</evidence>
<dbReference type="OrthoDB" id="269173at2759"/>
<gene>
    <name evidence="9" type="primary">LOC114325791</name>
</gene>
<keyword evidence="8" id="KW-1185">Reference proteome</keyword>
<keyword evidence="4 6" id="KW-1133">Transmembrane helix</keyword>
<reference evidence="9" key="1">
    <citation type="submission" date="2025-04" db="UniProtKB">
        <authorList>
            <consortium name="RefSeq"/>
        </authorList>
    </citation>
    <scope>IDENTIFICATION</scope>
    <source>
        <tissue evidence="9">Whole insect</tissue>
    </source>
</reference>
<dbReference type="InterPro" id="IPR006696">
    <property type="entry name" value="DUF423"/>
</dbReference>
<dbReference type="Proteomes" id="UP001652700">
    <property type="component" value="Unplaced"/>
</dbReference>
<evidence type="ECO:0000256" key="2">
    <source>
        <dbReference type="ARBA" id="ARBA00006208"/>
    </source>
</evidence>
<evidence type="ECO:0000256" key="6">
    <source>
        <dbReference type="SAM" id="Phobius"/>
    </source>
</evidence>
<proteinExistence type="inferred from homology"/>
<dbReference type="EnsemblMetazoa" id="XM_028273919.2">
    <property type="protein sequence ID" value="XP_028129720.1"/>
    <property type="gene ID" value="LOC114325791"/>
</dbReference>
<evidence type="ECO:0000256" key="3">
    <source>
        <dbReference type="ARBA" id="ARBA00022692"/>
    </source>
</evidence>
<reference evidence="7" key="2">
    <citation type="submission" date="2025-05" db="UniProtKB">
        <authorList>
            <consortium name="EnsemblMetazoa"/>
        </authorList>
    </citation>
    <scope>IDENTIFICATION</scope>
</reference>
<dbReference type="KEGG" id="dvv:114325791"/>
<evidence type="ECO:0000313" key="7">
    <source>
        <dbReference type="EnsemblMetazoa" id="XP_028129720.1"/>
    </source>
</evidence>
<evidence type="ECO:0000256" key="5">
    <source>
        <dbReference type="ARBA" id="ARBA00023136"/>
    </source>
</evidence>
<dbReference type="GeneID" id="114325791"/>
<dbReference type="PANTHER" id="PTHR43461:SF1">
    <property type="entry name" value="TRANSMEMBRANE PROTEIN 256"/>
    <property type="match status" value="1"/>
</dbReference>
<evidence type="ECO:0000256" key="1">
    <source>
        <dbReference type="ARBA" id="ARBA00004141"/>
    </source>
</evidence>
<dbReference type="FunCoup" id="A0A6P7F8D0">
    <property type="interactions" value="162"/>
</dbReference>
<dbReference type="GO" id="GO:0016020">
    <property type="term" value="C:membrane"/>
    <property type="evidence" value="ECO:0007669"/>
    <property type="project" value="UniProtKB-SubCell"/>
</dbReference>
<evidence type="ECO:0000313" key="9">
    <source>
        <dbReference type="RefSeq" id="XP_028129720.1"/>
    </source>
</evidence>
<dbReference type="PANTHER" id="PTHR43461">
    <property type="entry name" value="TRANSMEMBRANE PROTEIN 256"/>
    <property type="match status" value="1"/>
</dbReference>
<dbReference type="InParanoid" id="A0A6P7F8D0"/>
<comment type="similarity">
    <text evidence="2">Belongs to the TMEM256 family.</text>
</comment>
<evidence type="ECO:0000313" key="8">
    <source>
        <dbReference type="Proteomes" id="UP001652700"/>
    </source>
</evidence>